<name>X5M5U2_BARHN</name>
<organism evidence="1 2">
    <name type="scientific">Bartonella henselae</name>
    <name type="common">Rochalimaea henselae</name>
    <dbReference type="NCBI Taxonomy" id="38323"/>
    <lineage>
        <taxon>Bacteria</taxon>
        <taxon>Pseudomonadati</taxon>
        <taxon>Pseudomonadota</taxon>
        <taxon>Alphaproteobacteria</taxon>
        <taxon>Hyphomicrobiales</taxon>
        <taxon>Bartonellaceae</taxon>
        <taxon>Bartonella</taxon>
    </lineage>
</organism>
<evidence type="ECO:0000313" key="1">
    <source>
        <dbReference type="EMBL" id="CDO47386.1"/>
    </source>
</evidence>
<dbReference type="EMBL" id="HG969191">
    <property type="protein sequence ID" value="CDO47386.1"/>
    <property type="molecule type" value="Genomic_DNA"/>
</dbReference>
<proteinExistence type="predicted"/>
<accession>X5M5U2</accession>
<dbReference type="Gene3D" id="1.10.3290.10">
    <property type="entry name" value="Fido-like domain"/>
    <property type="match status" value="1"/>
</dbReference>
<reference evidence="2" key="1">
    <citation type="submission" date="2013-11" db="EMBL/GenBank/DDBJ databases">
        <title>Genome sequencing of Bartonella spp. isolated from human blood.</title>
        <authorList>
            <person name="Raoult D."/>
        </authorList>
    </citation>
    <scope>NUCLEOTIDE SEQUENCE</scope>
    <source>
        <strain evidence="2">BM1374165</strain>
    </source>
</reference>
<evidence type="ECO:0000313" key="2">
    <source>
        <dbReference type="Proteomes" id="UP000019801"/>
    </source>
</evidence>
<dbReference type="AlphaFoldDB" id="X5M5U2"/>
<dbReference type="PATRIC" id="fig|38323.4.peg.1518"/>
<protein>
    <submittedName>
        <fullName evidence="1">BepI protein</fullName>
    </submittedName>
</protein>
<dbReference type="KEGG" id="bhs:BM1374165_01404"/>
<dbReference type="Proteomes" id="UP000019801">
    <property type="component" value="Chromosome I"/>
</dbReference>
<sequence>MHHNFFKNRFEWAGQTRNLSFTFANGSTTFTQVIKEKELTKPFTAGREVQRKLTKLNKMLVEKNNLKDLTRQASV</sequence>
<dbReference type="InterPro" id="IPR036597">
    <property type="entry name" value="Fido-like_dom_sf"/>
</dbReference>
<gene>
    <name evidence="1" type="primary">bepI</name>
    <name evidence="1" type="ORF">BM1374165_01404</name>
</gene>